<organism evidence="7 9">
    <name type="scientific">Alteromonas stellipolaris</name>
    <dbReference type="NCBI Taxonomy" id="233316"/>
    <lineage>
        <taxon>Bacteria</taxon>
        <taxon>Pseudomonadati</taxon>
        <taxon>Pseudomonadota</taxon>
        <taxon>Gammaproteobacteria</taxon>
        <taxon>Alteromonadales</taxon>
        <taxon>Alteromonadaceae</taxon>
        <taxon>Alteromonas/Salinimonas group</taxon>
        <taxon>Alteromonas</taxon>
    </lineage>
</organism>
<reference evidence="6 8" key="1">
    <citation type="submission" date="2015-12" db="EMBL/GenBank/DDBJ databases">
        <title>Intraspecies pangenome expansion in the marine bacterium Alteromonas.</title>
        <authorList>
            <person name="Lopez-Perez M."/>
            <person name="Rodriguez-Valera F."/>
        </authorList>
    </citation>
    <scope>NUCLEOTIDE SEQUENCE [LARGE SCALE GENOMIC DNA]</scope>
    <source>
        <strain evidence="6 8">LMG 21861</strain>
    </source>
</reference>
<dbReference type="KEGG" id="asq:AVL57_11560"/>
<dbReference type="EMBL" id="JAUOQI010000001">
    <property type="protein sequence ID" value="MDO6576134.1"/>
    <property type="molecule type" value="Genomic_DNA"/>
</dbReference>
<dbReference type="SUPFAM" id="SSF75217">
    <property type="entry name" value="alpha/beta knot"/>
    <property type="match status" value="1"/>
</dbReference>
<dbReference type="InterPro" id="IPR001537">
    <property type="entry name" value="SpoU_MeTrfase"/>
</dbReference>
<dbReference type="RefSeq" id="WP_057791637.1">
    <property type="nucleotide sequence ID" value="NZ_CANLMS010000006.1"/>
</dbReference>
<evidence type="ECO:0000313" key="8">
    <source>
        <dbReference type="Proteomes" id="UP000056750"/>
    </source>
</evidence>
<gene>
    <name evidence="6" type="ORF">AVL57_11560</name>
    <name evidence="7" type="ORF">Q4527_01970</name>
</gene>
<evidence type="ECO:0000313" key="9">
    <source>
        <dbReference type="Proteomes" id="UP001170717"/>
    </source>
</evidence>
<feature type="domain" description="tRNA/rRNA methyltransferase SpoU type" evidence="5">
    <location>
        <begin position="12"/>
        <end position="144"/>
    </location>
</feature>
<dbReference type="Proteomes" id="UP000056750">
    <property type="component" value="Chromosome"/>
</dbReference>
<protein>
    <submittedName>
        <fullName evidence="7">RNA methyltransferase</fullName>
    </submittedName>
</protein>
<proteinExistence type="inferred from homology"/>
<keyword evidence="3" id="KW-0808">Transferase</keyword>
<sequence>MSSLSLSKQTVSIGLVNPKNPVNVASILRAAGCYGVSSVFYTGYRYRIAKNFNADTKAFHKKIPTIGVDDLKEVVPENASVVAIELVEGALPLPEFKHPENAMYIFGPEDGSLDKSVLEWCDHVVYIPTYSCMNLAATANVVLYDRLAKSEYISGNSLIRESRDNNNQSKL</sequence>
<name>A0AAW7YXZ9_9ALTE</name>
<dbReference type="InterPro" id="IPR004384">
    <property type="entry name" value="RNA_MeTrfase_TrmJ/LasT"/>
</dbReference>
<dbReference type="PANTHER" id="PTHR42786">
    <property type="entry name" value="TRNA/RRNA METHYLTRANSFERASE"/>
    <property type="match status" value="1"/>
</dbReference>
<dbReference type="CDD" id="cd18098">
    <property type="entry name" value="SpoU-like"/>
    <property type="match status" value="1"/>
</dbReference>
<dbReference type="Pfam" id="PF00588">
    <property type="entry name" value="SpoU_methylase"/>
    <property type="match status" value="1"/>
</dbReference>
<accession>A0AAW7YXZ9</accession>
<dbReference type="InterPro" id="IPR029026">
    <property type="entry name" value="tRNA_m1G_MTases_N"/>
</dbReference>
<evidence type="ECO:0000256" key="3">
    <source>
        <dbReference type="ARBA" id="ARBA00022679"/>
    </source>
</evidence>
<dbReference type="InterPro" id="IPR029028">
    <property type="entry name" value="Alpha/beta_knot_MTases"/>
</dbReference>
<dbReference type="EMBL" id="CP013926">
    <property type="protein sequence ID" value="AMJ74543.1"/>
    <property type="molecule type" value="Genomic_DNA"/>
</dbReference>
<keyword evidence="4" id="KW-0949">S-adenosyl-L-methionine</keyword>
<dbReference type="AlphaFoldDB" id="A0AAW7YXZ9"/>
<dbReference type="Gene3D" id="3.40.1280.10">
    <property type="match status" value="1"/>
</dbReference>
<dbReference type="GO" id="GO:0008173">
    <property type="term" value="F:RNA methyltransferase activity"/>
    <property type="evidence" value="ECO:0007669"/>
    <property type="project" value="InterPro"/>
</dbReference>
<evidence type="ECO:0000256" key="2">
    <source>
        <dbReference type="ARBA" id="ARBA00022603"/>
    </source>
</evidence>
<dbReference type="Proteomes" id="UP001170717">
    <property type="component" value="Unassembled WGS sequence"/>
</dbReference>
<dbReference type="PANTHER" id="PTHR42786:SF6">
    <property type="entry name" value="TRNA_RRNA METHYLTRANSFERASE SPOU TYPE DOMAIN-CONTAINING PROTEIN"/>
    <property type="match status" value="1"/>
</dbReference>
<evidence type="ECO:0000313" key="6">
    <source>
        <dbReference type="EMBL" id="AMJ74543.1"/>
    </source>
</evidence>
<keyword evidence="2 7" id="KW-0489">Methyltransferase</keyword>
<dbReference type="GO" id="GO:0003723">
    <property type="term" value="F:RNA binding"/>
    <property type="evidence" value="ECO:0007669"/>
    <property type="project" value="InterPro"/>
</dbReference>
<keyword evidence="8" id="KW-1185">Reference proteome</keyword>
<evidence type="ECO:0000256" key="4">
    <source>
        <dbReference type="ARBA" id="ARBA00022691"/>
    </source>
</evidence>
<dbReference type="GO" id="GO:0002128">
    <property type="term" value="P:tRNA nucleoside ribose methylation"/>
    <property type="evidence" value="ECO:0007669"/>
    <property type="project" value="TreeGrafter"/>
</dbReference>
<comment type="similarity">
    <text evidence="1">Belongs to the class IV-like SAM-binding methyltransferase superfamily. RNA methyltransferase TrmH family.</text>
</comment>
<reference evidence="7" key="2">
    <citation type="submission" date="2023-07" db="EMBL/GenBank/DDBJ databases">
        <title>Genome content predicts the carbon catabolic preferences of heterotrophic bacteria.</title>
        <authorList>
            <person name="Gralka M."/>
        </authorList>
    </citation>
    <scope>NUCLEOTIDE SEQUENCE</scope>
    <source>
        <strain evidence="7">F2M12</strain>
    </source>
</reference>
<dbReference type="GeneID" id="83258386"/>
<evidence type="ECO:0000259" key="5">
    <source>
        <dbReference type="Pfam" id="PF00588"/>
    </source>
</evidence>
<evidence type="ECO:0000313" key="7">
    <source>
        <dbReference type="EMBL" id="MDO6576134.1"/>
    </source>
</evidence>
<dbReference type="GO" id="GO:0005829">
    <property type="term" value="C:cytosol"/>
    <property type="evidence" value="ECO:0007669"/>
    <property type="project" value="TreeGrafter"/>
</dbReference>
<evidence type="ECO:0000256" key="1">
    <source>
        <dbReference type="ARBA" id="ARBA00007228"/>
    </source>
</evidence>